<dbReference type="RefSeq" id="WP_284387327.1">
    <property type="nucleotide sequence ID" value="NZ_BSNK01000001.1"/>
</dbReference>
<keyword evidence="1" id="KW-1133">Transmembrane helix</keyword>
<proteinExistence type="predicted"/>
<dbReference type="EMBL" id="BSNK01000001">
    <property type="protein sequence ID" value="GLQ22699.1"/>
    <property type="molecule type" value="Genomic_DNA"/>
</dbReference>
<keyword evidence="1" id="KW-0472">Membrane</keyword>
<dbReference type="InterPro" id="IPR006597">
    <property type="entry name" value="Sel1-like"/>
</dbReference>
<evidence type="ECO:0000256" key="1">
    <source>
        <dbReference type="SAM" id="Phobius"/>
    </source>
</evidence>
<keyword evidence="1" id="KW-0812">Transmembrane</keyword>
<keyword evidence="3" id="KW-1185">Reference proteome</keyword>
<sequence length="259" mass="29287">MGLISKNNLKLVATEYAPMLVGLRIPGFVKIHLRYLFSNPFIWGVLFLAPFIIGLFTVSSFSRNVLKTNPSDWQIFLIVLFLIALAFYFAERNRTFRVIYVRAIPTMVIINGVFIYIFDVGSLFGGLVVFSVLALLPAWLLGKLSMGMGYRMLSNGADRSYRPGRDFYMDGQYDEALVHLERAAKRGHMKSLYLLGHANEHGNGLELDRIKAAWLYEKSAKKGYRRAQIAFESLSASFSVEEKEAFESDLAPSGINDLF</sequence>
<evidence type="ECO:0000313" key="2">
    <source>
        <dbReference type="EMBL" id="GLQ22699.1"/>
    </source>
</evidence>
<comment type="caution">
    <text evidence="2">The sequence shown here is derived from an EMBL/GenBank/DDBJ whole genome shotgun (WGS) entry which is preliminary data.</text>
</comment>
<feature type="transmembrane region" description="Helical" evidence="1">
    <location>
        <begin position="124"/>
        <end position="142"/>
    </location>
</feature>
<name>A0ABQ5V586_9PROT</name>
<protein>
    <recommendedName>
        <fullName evidence="4">Sel1 repeat family protein</fullName>
    </recommendedName>
</protein>
<feature type="transmembrane region" description="Helical" evidence="1">
    <location>
        <begin position="99"/>
        <end position="118"/>
    </location>
</feature>
<dbReference type="Gene3D" id="1.25.40.10">
    <property type="entry name" value="Tetratricopeptide repeat domain"/>
    <property type="match status" value="1"/>
</dbReference>
<gene>
    <name evidence="2" type="ORF">GCM10007853_05730</name>
</gene>
<feature type="transmembrane region" description="Helical" evidence="1">
    <location>
        <begin position="41"/>
        <end position="61"/>
    </location>
</feature>
<reference evidence="2" key="2">
    <citation type="submission" date="2023-01" db="EMBL/GenBank/DDBJ databases">
        <title>Draft genome sequence of Algimonas ampicilliniresistens strain NBRC 108219.</title>
        <authorList>
            <person name="Sun Q."/>
            <person name="Mori K."/>
        </authorList>
    </citation>
    <scope>NUCLEOTIDE SEQUENCE</scope>
    <source>
        <strain evidence="2">NBRC 108219</strain>
    </source>
</reference>
<evidence type="ECO:0008006" key="4">
    <source>
        <dbReference type="Google" id="ProtNLM"/>
    </source>
</evidence>
<dbReference type="SUPFAM" id="SSF81901">
    <property type="entry name" value="HCP-like"/>
    <property type="match status" value="1"/>
</dbReference>
<accession>A0ABQ5V586</accession>
<dbReference type="Proteomes" id="UP001161391">
    <property type="component" value="Unassembled WGS sequence"/>
</dbReference>
<reference evidence="2" key="1">
    <citation type="journal article" date="2014" name="Int. J. Syst. Evol. Microbiol.">
        <title>Complete genome of a new Firmicutes species belonging to the dominant human colonic microbiota ('Ruminococcus bicirculans') reveals two chromosomes and a selective capacity to utilize plant glucans.</title>
        <authorList>
            <consortium name="NISC Comparative Sequencing Program"/>
            <person name="Wegmann U."/>
            <person name="Louis P."/>
            <person name="Goesmann A."/>
            <person name="Henrissat B."/>
            <person name="Duncan S.H."/>
            <person name="Flint H.J."/>
        </authorList>
    </citation>
    <scope>NUCLEOTIDE SEQUENCE</scope>
    <source>
        <strain evidence="2">NBRC 108219</strain>
    </source>
</reference>
<dbReference type="SMART" id="SM00671">
    <property type="entry name" value="SEL1"/>
    <property type="match status" value="2"/>
</dbReference>
<organism evidence="2 3">
    <name type="scientific">Algimonas ampicilliniresistens</name>
    <dbReference type="NCBI Taxonomy" id="1298735"/>
    <lineage>
        <taxon>Bacteria</taxon>
        <taxon>Pseudomonadati</taxon>
        <taxon>Pseudomonadota</taxon>
        <taxon>Alphaproteobacteria</taxon>
        <taxon>Maricaulales</taxon>
        <taxon>Robiginitomaculaceae</taxon>
        <taxon>Algimonas</taxon>
    </lineage>
</organism>
<feature type="transmembrane region" description="Helical" evidence="1">
    <location>
        <begin position="73"/>
        <end position="90"/>
    </location>
</feature>
<evidence type="ECO:0000313" key="3">
    <source>
        <dbReference type="Proteomes" id="UP001161391"/>
    </source>
</evidence>
<dbReference type="InterPro" id="IPR011990">
    <property type="entry name" value="TPR-like_helical_dom_sf"/>
</dbReference>